<accession>A0A6A4N9U2</accession>
<keyword evidence="1" id="KW-1133">Transmembrane helix</keyword>
<organism evidence="2 3">
    <name type="scientific">Lupinus albus</name>
    <name type="common">White lupine</name>
    <name type="synonym">Lupinus termis</name>
    <dbReference type="NCBI Taxonomy" id="3870"/>
    <lineage>
        <taxon>Eukaryota</taxon>
        <taxon>Viridiplantae</taxon>
        <taxon>Streptophyta</taxon>
        <taxon>Embryophyta</taxon>
        <taxon>Tracheophyta</taxon>
        <taxon>Spermatophyta</taxon>
        <taxon>Magnoliopsida</taxon>
        <taxon>eudicotyledons</taxon>
        <taxon>Gunneridae</taxon>
        <taxon>Pentapetalae</taxon>
        <taxon>rosids</taxon>
        <taxon>fabids</taxon>
        <taxon>Fabales</taxon>
        <taxon>Fabaceae</taxon>
        <taxon>Papilionoideae</taxon>
        <taxon>50 kb inversion clade</taxon>
        <taxon>genistoids sensu lato</taxon>
        <taxon>core genistoids</taxon>
        <taxon>Genisteae</taxon>
        <taxon>Lupinus</taxon>
    </lineage>
</organism>
<feature type="transmembrane region" description="Helical" evidence="1">
    <location>
        <begin position="6"/>
        <end position="24"/>
    </location>
</feature>
<comment type="caution">
    <text evidence="2">The sequence shown here is derived from an EMBL/GenBank/DDBJ whole genome shotgun (WGS) entry which is preliminary data.</text>
</comment>
<keyword evidence="3" id="KW-1185">Reference proteome</keyword>
<evidence type="ECO:0000313" key="3">
    <source>
        <dbReference type="Proteomes" id="UP000447434"/>
    </source>
</evidence>
<protein>
    <submittedName>
        <fullName evidence="2">Uncharacterized protein</fullName>
    </submittedName>
</protein>
<proteinExistence type="predicted"/>
<feature type="transmembrane region" description="Helical" evidence="1">
    <location>
        <begin position="36"/>
        <end position="56"/>
    </location>
</feature>
<sequence length="89" mass="10564">MSRPILVISPFQISNFCTLFLFLLSPPLISFLHFQYALLFFLLLCSLFVHLFLSTFTSMLNHLPKDLQIHKIDEIIHQQQHREKPMHVK</sequence>
<dbReference type="Proteomes" id="UP000447434">
    <property type="component" value="Chromosome 25"/>
</dbReference>
<keyword evidence="1" id="KW-0472">Membrane</keyword>
<evidence type="ECO:0000256" key="1">
    <source>
        <dbReference type="SAM" id="Phobius"/>
    </source>
</evidence>
<reference evidence="3" key="1">
    <citation type="journal article" date="2020" name="Nat. Commun.">
        <title>Genome sequence of the cluster root forming white lupin.</title>
        <authorList>
            <person name="Hufnagel B."/>
            <person name="Marques A."/>
            <person name="Soriano A."/>
            <person name="Marques L."/>
            <person name="Divol F."/>
            <person name="Doumas P."/>
            <person name="Sallet E."/>
            <person name="Mancinotti D."/>
            <person name="Carrere S."/>
            <person name="Marande W."/>
            <person name="Arribat S."/>
            <person name="Keller J."/>
            <person name="Huneau C."/>
            <person name="Blein T."/>
            <person name="Aime D."/>
            <person name="Laguerre M."/>
            <person name="Taylor J."/>
            <person name="Schubert V."/>
            <person name="Nelson M."/>
            <person name="Geu-Flores F."/>
            <person name="Crespi M."/>
            <person name="Gallardo-Guerrero K."/>
            <person name="Delaux P.-M."/>
            <person name="Salse J."/>
            <person name="Berges H."/>
            <person name="Guyot R."/>
            <person name="Gouzy J."/>
            <person name="Peret B."/>
        </authorList>
    </citation>
    <scope>NUCLEOTIDE SEQUENCE [LARGE SCALE GENOMIC DNA]</scope>
    <source>
        <strain evidence="3">cv. Amiga</strain>
    </source>
</reference>
<evidence type="ECO:0000313" key="2">
    <source>
        <dbReference type="EMBL" id="KAE9585551.1"/>
    </source>
</evidence>
<keyword evidence="1" id="KW-0812">Transmembrane</keyword>
<dbReference type="AlphaFoldDB" id="A0A6A4N9U2"/>
<name>A0A6A4N9U2_LUPAL</name>
<gene>
    <name evidence="2" type="ORF">Lalb_Chr25g0290141</name>
</gene>
<dbReference type="EMBL" id="WOCE01000025">
    <property type="protein sequence ID" value="KAE9585551.1"/>
    <property type="molecule type" value="Genomic_DNA"/>
</dbReference>